<dbReference type="GO" id="GO:0005737">
    <property type="term" value="C:cytoplasm"/>
    <property type="evidence" value="ECO:0007669"/>
    <property type="project" value="UniProtKB-SubCell"/>
</dbReference>
<proteinExistence type="inferred from homology"/>
<dbReference type="eggNOG" id="COG4121">
    <property type="taxonomic scope" value="Bacteria"/>
</dbReference>
<dbReference type="InterPro" id="IPR036188">
    <property type="entry name" value="FAD/NAD-bd_sf"/>
</dbReference>
<feature type="domain" description="FAD dependent oxidoreductase" evidence="11">
    <location>
        <begin position="245"/>
        <end position="571"/>
    </location>
</feature>
<keyword evidence="14" id="KW-1185">Reference proteome</keyword>
<accession>A0A062VB72</accession>
<comment type="cofactor">
    <cofactor evidence="10">
        <name>FAD</name>
        <dbReference type="ChEBI" id="CHEBI:57692"/>
    </cofactor>
</comment>
<gene>
    <name evidence="10" type="primary">mnmC</name>
    <name evidence="13" type="ORF">HPO_14891</name>
</gene>
<dbReference type="Gene3D" id="3.40.50.150">
    <property type="entry name" value="Vaccinia Virus protein VP39"/>
    <property type="match status" value="1"/>
</dbReference>
<keyword evidence="1 10" id="KW-0963">Cytoplasm</keyword>
<dbReference type="InterPro" id="IPR023032">
    <property type="entry name" value="tRNA_MAMT_biosynth_bifunc_MnmC"/>
</dbReference>
<dbReference type="NCBIfam" id="TIGR03197">
    <property type="entry name" value="MnmC_Cterm"/>
    <property type="match status" value="1"/>
</dbReference>
<keyword evidence="3 10" id="KW-0285">Flavoprotein</keyword>
<feature type="region of interest" description="tRNA (mnm(5)s(2)U34)-methyltransferase" evidence="10">
    <location>
        <begin position="1"/>
        <end position="234"/>
    </location>
</feature>
<keyword evidence="5 10" id="KW-0949">S-adenosyl-L-methionine</keyword>
<sequence>MTRLLTHPEIEWREDGTPVATAFGDVYFSVEDGLSETRAVFLRGCGLPGAWAGRRQFTVAETGFGTGLNFLALWQLWREHRPHPQARLSFVSFEAFPLKAEDAARAFETWPELRPQADQLLARWPGPVRGVRHLLFEEDGIDLILHLGEIAQMLPASRFQADAWFLDGFSPAKNSGMWAEEIFPLIAARSAPGARAATFTVAGDVRRGLAAAGFEVQKAEGHGRKRQRLEAFYPGEAAVPAPPRRVAVLGAGVAGACVAHRLALAGVEAVVFDPSPEVASGASGNPLGLMMPRLDAGETVEARLLIDAYLAARDFYRGRPGAALTDVRQPPRNETEVKRFEKLLADRPFPLEDLEAIAGGGLLHKRAVILRPGQIVRSLLEGVELRLGASPEVDLAARRVNGEAFDAIVIASGMALRTLLPGIELTGRQGQVEHLTGAVEAPPSAIASGTYCIALGQERLWGATFEPAGEDGSAAISEAARAENLEGIKSLSPWWVHEAQRGGAVSRASVRATTPDRLPLIGPAPDTEVISALWARGTEPEAWPVLPGIHVVGGFGSRGFTWAPWAAGIVVSALCGGPAPADMPSLRAVNPSRQILRRLKKAR</sequence>
<keyword evidence="8 10" id="KW-0560">Oxidoreductase</keyword>
<keyword evidence="2 10" id="KW-0489">Methyltransferase</keyword>
<dbReference type="SUPFAM" id="SSF51905">
    <property type="entry name" value="FAD/NAD(P)-binding domain"/>
    <property type="match status" value="1"/>
</dbReference>
<comment type="catalytic activity">
    <reaction evidence="10">
        <text>5-aminomethyl-2-thiouridine(34) in tRNA + S-adenosyl-L-methionine = 5-methylaminomethyl-2-thiouridine(34) in tRNA + S-adenosyl-L-homocysteine + H(+)</text>
        <dbReference type="Rhea" id="RHEA:19569"/>
        <dbReference type="Rhea" id="RHEA-COMP:10195"/>
        <dbReference type="Rhea" id="RHEA-COMP:10197"/>
        <dbReference type="ChEBI" id="CHEBI:15378"/>
        <dbReference type="ChEBI" id="CHEBI:57856"/>
        <dbReference type="ChEBI" id="CHEBI:59789"/>
        <dbReference type="ChEBI" id="CHEBI:74454"/>
        <dbReference type="ChEBI" id="CHEBI:74455"/>
        <dbReference type="EC" id="2.1.1.61"/>
    </reaction>
</comment>
<evidence type="ECO:0000256" key="5">
    <source>
        <dbReference type="ARBA" id="ARBA00022691"/>
    </source>
</evidence>
<keyword evidence="6 10" id="KW-0819">tRNA processing</keyword>
<dbReference type="PANTHER" id="PTHR13847">
    <property type="entry name" value="SARCOSINE DEHYDROGENASE-RELATED"/>
    <property type="match status" value="1"/>
</dbReference>
<dbReference type="HAMAP" id="MF_01102">
    <property type="entry name" value="MnmC"/>
    <property type="match status" value="1"/>
</dbReference>
<evidence type="ECO:0000259" key="11">
    <source>
        <dbReference type="Pfam" id="PF01266"/>
    </source>
</evidence>
<dbReference type="Pfam" id="PF05430">
    <property type="entry name" value="Methyltransf_30"/>
    <property type="match status" value="1"/>
</dbReference>
<keyword evidence="9 10" id="KW-0511">Multifunctional enzyme</keyword>
<dbReference type="Gene3D" id="3.30.9.10">
    <property type="entry name" value="D-Amino Acid Oxidase, subunit A, domain 2"/>
    <property type="match status" value="1"/>
</dbReference>
<protein>
    <recommendedName>
        <fullName evidence="10">tRNA 5-methylaminomethyl-2-thiouridine biosynthesis bifunctional protein MnmC</fullName>
        <shortName evidence="10">tRNA mnm(5)s(2)U biosynthesis bifunctional protein</shortName>
    </recommendedName>
    <domain>
        <recommendedName>
            <fullName evidence="10">tRNA (mnm(5)s(2)U34)-methyltransferase</fullName>
            <ecNumber evidence="10">2.1.1.61</ecNumber>
        </recommendedName>
    </domain>
    <domain>
        <recommendedName>
            <fullName evidence="10">FAD-dependent cmnm(5)s(2)U34 oxidoreductase</fullName>
            <ecNumber evidence="10">1.5.-.-</ecNumber>
        </recommendedName>
    </domain>
</protein>
<name>A0A062VB72_9PROT</name>
<evidence type="ECO:0000259" key="12">
    <source>
        <dbReference type="Pfam" id="PF05430"/>
    </source>
</evidence>
<evidence type="ECO:0000256" key="7">
    <source>
        <dbReference type="ARBA" id="ARBA00022827"/>
    </source>
</evidence>
<dbReference type="RefSeq" id="WP_035600406.1">
    <property type="nucleotide sequence ID" value="NZ_ARYM01000019.1"/>
</dbReference>
<dbReference type="InterPro" id="IPR047785">
    <property type="entry name" value="tRNA_MNMC2"/>
</dbReference>
<feature type="domain" description="MnmC-like methyltransferase" evidence="12">
    <location>
        <begin position="112"/>
        <end position="232"/>
    </location>
</feature>
<feature type="region of interest" description="FAD-dependent cmnm(5)s(2)U34 oxidoreductase" evidence="10">
    <location>
        <begin position="249"/>
        <end position="603"/>
    </location>
</feature>
<comment type="similarity">
    <text evidence="10">In the N-terminal section; belongs to the methyltransferase superfamily. tRNA (mnm(5)s(2)U34)-methyltransferase family.</text>
</comment>
<dbReference type="PANTHER" id="PTHR13847:SF283">
    <property type="entry name" value="TRNA 5-METHYLAMINOMETHYL-2-THIOURIDINE BIOSYNTHESIS BIFUNCTIONAL PROTEIN MNMC"/>
    <property type="match status" value="1"/>
</dbReference>
<evidence type="ECO:0000256" key="1">
    <source>
        <dbReference type="ARBA" id="ARBA00022490"/>
    </source>
</evidence>
<dbReference type="InterPro" id="IPR006076">
    <property type="entry name" value="FAD-dep_OxRdtase"/>
</dbReference>
<dbReference type="EC" id="1.5.-.-" evidence="10"/>
<evidence type="ECO:0000256" key="8">
    <source>
        <dbReference type="ARBA" id="ARBA00023002"/>
    </source>
</evidence>
<keyword evidence="7 10" id="KW-0274">FAD</keyword>
<evidence type="ECO:0000256" key="3">
    <source>
        <dbReference type="ARBA" id="ARBA00022630"/>
    </source>
</evidence>
<dbReference type="GO" id="GO:0004808">
    <property type="term" value="F:tRNA (5-methylaminomethyl-2-thiouridylate)(34)-methyltransferase activity"/>
    <property type="evidence" value="ECO:0007669"/>
    <property type="project" value="UniProtKB-EC"/>
</dbReference>
<evidence type="ECO:0000313" key="13">
    <source>
        <dbReference type="EMBL" id="KCZ97476.1"/>
    </source>
</evidence>
<evidence type="ECO:0000256" key="9">
    <source>
        <dbReference type="ARBA" id="ARBA00023268"/>
    </source>
</evidence>
<dbReference type="AlphaFoldDB" id="A0A062VB72"/>
<keyword evidence="4 10" id="KW-0808">Transferase</keyword>
<evidence type="ECO:0000313" key="14">
    <source>
        <dbReference type="Proteomes" id="UP000027100"/>
    </source>
</evidence>
<evidence type="ECO:0000256" key="4">
    <source>
        <dbReference type="ARBA" id="ARBA00022679"/>
    </source>
</evidence>
<dbReference type="STRING" id="1280954.HPO_14891"/>
<comment type="subcellular location">
    <subcellularLocation>
        <location evidence="10">Cytoplasm</location>
    </subcellularLocation>
</comment>
<dbReference type="InterPro" id="IPR029063">
    <property type="entry name" value="SAM-dependent_MTases_sf"/>
</dbReference>
<dbReference type="EMBL" id="ARYM01000019">
    <property type="protein sequence ID" value="KCZ97476.1"/>
    <property type="molecule type" value="Genomic_DNA"/>
</dbReference>
<dbReference type="eggNOG" id="COG0665">
    <property type="taxonomic scope" value="Bacteria"/>
</dbReference>
<dbReference type="NCBIfam" id="NF033855">
    <property type="entry name" value="tRNA_MNMC2"/>
    <property type="match status" value="1"/>
</dbReference>
<dbReference type="Gene3D" id="3.50.50.60">
    <property type="entry name" value="FAD/NAD(P)-binding domain"/>
    <property type="match status" value="1"/>
</dbReference>
<dbReference type="PATRIC" id="fig|1280954.3.peg.3014"/>
<dbReference type="Pfam" id="PF01266">
    <property type="entry name" value="DAO"/>
    <property type="match status" value="1"/>
</dbReference>
<dbReference type="GO" id="GO:0050660">
    <property type="term" value="F:flavin adenine dinucleotide binding"/>
    <property type="evidence" value="ECO:0007669"/>
    <property type="project" value="UniProtKB-UniRule"/>
</dbReference>
<comment type="function">
    <text evidence="10">Catalyzes the last two steps in the biosynthesis of 5-methylaminomethyl-2-thiouridine (mnm(5)s(2)U) at the wobble position (U34) in tRNA. Catalyzes the FAD-dependent demodification of cmnm(5)s(2)U34 to nm(5)s(2)U34, followed by the transfer of a methyl group from S-adenosyl-L-methionine to nm(5)s(2)U34, to form mnm(5)s(2)U34.</text>
</comment>
<dbReference type="InterPro" id="IPR008471">
    <property type="entry name" value="MnmC-like_methylTransf"/>
</dbReference>
<dbReference type="InterPro" id="IPR017610">
    <property type="entry name" value="tRNA_S-uridine_synth_MnmC_C"/>
</dbReference>
<evidence type="ECO:0000256" key="6">
    <source>
        <dbReference type="ARBA" id="ARBA00022694"/>
    </source>
</evidence>
<comment type="similarity">
    <text evidence="10">In the C-terminal section; belongs to the DAO family.</text>
</comment>
<dbReference type="Proteomes" id="UP000027100">
    <property type="component" value="Unassembled WGS sequence"/>
</dbReference>
<dbReference type="GO" id="GO:0032259">
    <property type="term" value="P:methylation"/>
    <property type="evidence" value="ECO:0007669"/>
    <property type="project" value="UniProtKB-KW"/>
</dbReference>
<dbReference type="OrthoDB" id="9786494at2"/>
<reference evidence="13 14" key="1">
    <citation type="journal article" date="2014" name="Antonie Van Leeuwenhoek">
        <title>Hyphomonas beringensis sp. nov. and Hyphomonas chukchiensis sp. nov., isolated from surface seawater of the Bering Sea and Chukchi Sea.</title>
        <authorList>
            <person name="Li C."/>
            <person name="Lai Q."/>
            <person name="Li G."/>
            <person name="Dong C."/>
            <person name="Wang J."/>
            <person name="Liao Y."/>
            <person name="Shao Z."/>
        </authorList>
    </citation>
    <scope>NUCLEOTIDE SEQUENCE [LARGE SCALE GENOMIC DNA]</scope>
    <source>
        <strain evidence="13 14">PS728</strain>
    </source>
</reference>
<evidence type="ECO:0000256" key="10">
    <source>
        <dbReference type="HAMAP-Rule" id="MF_01102"/>
    </source>
</evidence>
<dbReference type="GO" id="GO:0002097">
    <property type="term" value="P:tRNA wobble base modification"/>
    <property type="evidence" value="ECO:0007669"/>
    <property type="project" value="UniProtKB-UniRule"/>
</dbReference>
<organism evidence="13 14">
    <name type="scientific">Hyphomonas polymorpha PS728</name>
    <dbReference type="NCBI Taxonomy" id="1280954"/>
    <lineage>
        <taxon>Bacteria</taxon>
        <taxon>Pseudomonadati</taxon>
        <taxon>Pseudomonadota</taxon>
        <taxon>Alphaproteobacteria</taxon>
        <taxon>Hyphomonadales</taxon>
        <taxon>Hyphomonadaceae</taxon>
        <taxon>Hyphomonas</taxon>
    </lineage>
</organism>
<dbReference type="EC" id="2.1.1.61" evidence="10"/>
<dbReference type="GO" id="GO:0016645">
    <property type="term" value="F:oxidoreductase activity, acting on the CH-NH group of donors"/>
    <property type="evidence" value="ECO:0007669"/>
    <property type="project" value="InterPro"/>
</dbReference>
<evidence type="ECO:0000256" key="2">
    <source>
        <dbReference type="ARBA" id="ARBA00022603"/>
    </source>
</evidence>
<comment type="caution">
    <text evidence="13">The sequence shown here is derived from an EMBL/GenBank/DDBJ whole genome shotgun (WGS) entry which is preliminary data.</text>
</comment>